<evidence type="ECO:0000313" key="2">
    <source>
        <dbReference type="Proteomes" id="UP001341840"/>
    </source>
</evidence>
<evidence type="ECO:0008006" key="3">
    <source>
        <dbReference type="Google" id="ProtNLM"/>
    </source>
</evidence>
<accession>A0ABU6W6V5</accession>
<proteinExistence type="predicted"/>
<keyword evidence="2" id="KW-1185">Reference proteome</keyword>
<evidence type="ECO:0000313" key="1">
    <source>
        <dbReference type="EMBL" id="MED6181666.1"/>
    </source>
</evidence>
<sequence length="105" mass="12133">MRVTSCDRRSAVFVVEEVVPIMGSHQAAYRVRLRQRLCDCGRFNSFIVRVGTSPPRVHQLTPRRPISTRIRNDMDLIERPEKRCGLCRQFGHTRCDCPNAAHPED</sequence>
<dbReference type="SUPFAM" id="SSF57756">
    <property type="entry name" value="Retrovirus zinc finger-like domains"/>
    <property type="match status" value="1"/>
</dbReference>
<protein>
    <recommendedName>
        <fullName evidence="3">CCHC-type domain-containing protein</fullName>
    </recommendedName>
</protein>
<name>A0ABU6W6V5_9FABA</name>
<reference evidence="1 2" key="1">
    <citation type="journal article" date="2023" name="Plants (Basel)">
        <title>Bridging the Gap: Combining Genomics and Transcriptomics Approaches to Understand Stylosanthes scabra, an Orphan Legume from the Brazilian Caatinga.</title>
        <authorList>
            <person name="Ferreira-Neto J.R.C."/>
            <person name="da Silva M.D."/>
            <person name="Binneck E."/>
            <person name="de Melo N.F."/>
            <person name="da Silva R.H."/>
            <person name="de Melo A.L.T.M."/>
            <person name="Pandolfi V."/>
            <person name="Bustamante F.O."/>
            <person name="Brasileiro-Vidal A.C."/>
            <person name="Benko-Iseppon A.M."/>
        </authorList>
    </citation>
    <scope>NUCLEOTIDE SEQUENCE [LARGE SCALE GENOMIC DNA]</scope>
    <source>
        <tissue evidence="1">Leaves</tissue>
    </source>
</reference>
<comment type="caution">
    <text evidence="1">The sequence shown here is derived from an EMBL/GenBank/DDBJ whole genome shotgun (WGS) entry which is preliminary data.</text>
</comment>
<organism evidence="1 2">
    <name type="scientific">Stylosanthes scabra</name>
    <dbReference type="NCBI Taxonomy" id="79078"/>
    <lineage>
        <taxon>Eukaryota</taxon>
        <taxon>Viridiplantae</taxon>
        <taxon>Streptophyta</taxon>
        <taxon>Embryophyta</taxon>
        <taxon>Tracheophyta</taxon>
        <taxon>Spermatophyta</taxon>
        <taxon>Magnoliopsida</taxon>
        <taxon>eudicotyledons</taxon>
        <taxon>Gunneridae</taxon>
        <taxon>Pentapetalae</taxon>
        <taxon>rosids</taxon>
        <taxon>fabids</taxon>
        <taxon>Fabales</taxon>
        <taxon>Fabaceae</taxon>
        <taxon>Papilionoideae</taxon>
        <taxon>50 kb inversion clade</taxon>
        <taxon>dalbergioids sensu lato</taxon>
        <taxon>Dalbergieae</taxon>
        <taxon>Pterocarpus clade</taxon>
        <taxon>Stylosanthes</taxon>
    </lineage>
</organism>
<dbReference type="EMBL" id="JASCZI010181313">
    <property type="protein sequence ID" value="MED6181666.1"/>
    <property type="molecule type" value="Genomic_DNA"/>
</dbReference>
<dbReference type="InterPro" id="IPR036875">
    <property type="entry name" value="Znf_CCHC_sf"/>
</dbReference>
<gene>
    <name evidence="1" type="ORF">PIB30_021452</name>
</gene>
<dbReference type="Proteomes" id="UP001341840">
    <property type="component" value="Unassembled WGS sequence"/>
</dbReference>